<name>A0A3A1YQF2_9GAMM</name>
<dbReference type="Proteomes" id="UP000265916">
    <property type="component" value="Unassembled WGS sequence"/>
</dbReference>
<accession>A0A3A1YQF2</accession>
<evidence type="ECO:0008006" key="3">
    <source>
        <dbReference type="Google" id="ProtNLM"/>
    </source>
</evidence>
<sequence>MALERFEWYTPIGVQVTYDEVLQTIEYGWGYTEVYCKDPHGARVNLNLKYENTPEVINQMAQFLLNHMNSGKPFIMPTNINGVSRDYTVVLNGVPTVTQDNSKKANITFKVGEVRYFG</sequence>
<gene>
    <name evidence="1" type="ORF">CKF58_02120</name>
</gene>
<keyword evidence="2" id="KW-1185">Reference proteome</keyword>
<organism evidence="1 2">
    <name type="scientific">Psittacicella hinzii</name>
    <dbReference type="NCBI Taxonomy" id="2028575"/>
    <lineage>
        <taxon>Bacteria</taxon>
        <taxon>Pseudomonadati</taxon>
        <taxon>Pseudomonadota</taxon>
        <taxon>Gammaproteobacteria</taxon>
        <taxon>Pasteurellales</taxon>
        <taxon>Psittacicellaceae</taxon>
        <taxon>Psittacicella</taxon>
    </lineage>
</organism>
<dbReference type="AlphaFoldDB" id="A0A3A1YQF2"/>
<dbReference type="OrthoDB" id="8607203at2"/>
<evidence type="ECO:0000313" key="2">
    <source>
        <dbReference type="Proteomes" id="UP000265916"/>
    </source>
</evidence>
<dbReference type="RefSeq" id="WP_119530374.1">
    <property type="nucleotide sequence ID" value="NZ_JBHSSP010000028.1"/>
</dbReference>
<dbReference type="EMBL" id="NRJG01000031">
    <property type="protein sequence ID" value="RIY39479.1"/>
    <property type="molecule type" value="Genomic_DNA"/>
</dbReference>
<proteinExistence type="predicted"/>
<comment type="caution">
    <text evidence="1">The sequence shown here is derived from an EMBL/GenBank/DDBJ whole genome shotgun (WGS) entry which is preliminary data.</text>
</comment>
<reference evidence="1 2" key="1">
    <citation type="submission" date="2017-08" db="EMBL/GenBank/DDBJ databases">
        <title>Reclassification of Bisgaard taxon 37 and 44.</title>
        <authorList>
            <person name="Christensen H."/>
        </authorList>
    </citation>
    <scope>NUCLEOTIDE SEQUENCE [LARGE SCALE GENOMIC DNA]</scope>
    <source>
        <strain evidence="1 2">111</strain>
    </source>
</reference>
<evidence type="ECO:0000313" key="1">
    <source>
        <dbReference type="EMBL" id="RIY39479.1"/>
    </source>
</evidence>
<protein>
    <recommendedName>
        <fullName evidence="3">Phage tail protein</fullName>
    </recommendedName>
</protein>